<sequence>MFDPESLKKLAIEIVKKSIEAVFPDRAVKETLPKLNLDRVILVAVGKAAWRMAKAAYEVLGEKIRKGVVVTKYGHSEGLIDDFEIYEAGHPVPDENTIKATERVLELVDQLNENDTVLFLLSGGGSSLFELPAEGVSLEEIQKLTSALLKSGASIEEINTVRKHLSQVKGGRFAERVFPAKVVALVLSDVLGDRLDVIASGPAWPDNSTSEDALKVLERYGIEISESVKRAILRETPKHLSNVEIDLIGNVQKVCDEAKKLAKEKGFNAEIITTSLDCEAREAGRFIASIMKEVKFKDRPLKKPAALIFGGETVVHVKGNGIGGRNQELALSAAIALEGIEGVILCSAGTDGTDGPTDAAGGIVDGSTAKTLKAMGEDPYQYLENNDSYNALKKSGALLITGPTGTNVNDLIIGLIV</sequence>
<evidence type="ECO:0000256" key="7">
    <source>
        <dbReference type="ARBA" id="ARBA00022840"/>
    </source>
</evidence>
<dbReference type="FunFam" id="3.40.50.10180:FF:000001">
    <property type="entry name" value="Glycerate kinase"/>
    <property type="match status" value="1"/>
</dbReference>
<dbReference type="InterPro" id="IPR007835">
    <property type="entry name" value="MOFRL"/>
</dbReference>
<dbReference type="InterPro" id="IPR038614">
    <property type="entry name" value="GK_N_sf"/>
</dbReference>
<dbReference type="Gene3D" id="3.40.50.10180">
    <property type="entry name" value="Glycerate kinase, MOFRL-like N-terminal domain"/>
    <property type="match status" value="1"/>
</dbReference>
<dbReference type="Pfam" id="PF13660">
    <property type="entry name" value="DUF4147"/>
    <property type="match status" value="1"/>
</dbReference>
<keyword evidence="5" id="KW-0547">Nucleotide-binding</keyword>
<reference evidence="13" key="1">
    <citation type="submission" date="2007-05" db="EMBL/GenBank/DDBJ databases">
        <title>Complete sequence of Thermotoga petrophila RKU-1.</title>
        <authorList>
            <consortium name="US DOE Joint Genome Institute"/>
            <person name="Copeland A."/>
            <person name="Lucas S."/>
            <person name="Lapidus A."/>
            <person name="Barry K."/>
            <person name="Glavina del Rio T."/>
            <person name="Dalin E."/>
            <person name="Tice H."/>
            <person name="Pitluck S."/>
            <person name="Sims D."/>
            <person name="Brettin T."/>
            <person name="Bruce D."/>
            <person name="Detter J.C."/>
            <person name="Han C."/>
            <person name="Tapia R."/>
            <person name="Schmutz J."/>
            <person name="Larimer F."/>
            <person name="Land M."/>
            <person name="Hauser L."/>
            <person name="Kyrpides N."/>
            <person name="Mikhailova N."/>
            <person name="Nelson K."/>
            <person name="Gogarten J.P."/>
            <person name="Noll K."/>
            <person name="Richardson P."/>
        </authorList>
    </citation>
    <scope>NUCLEOTIDE SEQUENCE [LARGE SCALE GENOMIC DNA]</scope>
    <source>
        <strain evidence="13">ATCC BAA-488 / DSM 13995 / JCM 10881 / RKU-1</strain>
    </source>
</reference>
<evidence type="ECO:0000256" key="4">
    <source>
        <dbReference type="ARBA" id="ARBA00022679"/>
    </source>
</evidence>
<comment type="catalytic activity">
    <reaction evidence="8">
        <text>(R)-glycerate + ATP = (2R)-2-phosphoglycerate + ADP + H(+)</text>
        <dbReference type="Rhea" id="RHEA:27377"/>
        <dbReference type="ChEBI" id="CHEBI:15378"/>
        <dbReference type="ChEBI" id="CHEBI:16659"/>
        <dbReference type="ChEBI" id="CHEBI:30616"/>
        <dbReference type="ChEBI" id="CHEBI:58289"/>
        <dbReference type="ChEBI" id="CHEBI:456216"/>
        <dbReference type="EC" id="2.7.1.165"/>
    </reaction>
</comment>
<dbReference type="AlphaFoldDB" id="A5ILZ8"/>
<protein>
    <recommendedName>
        <fullName evidence="9">glycerate 2-kinase</fullName>
        <ecNumber evidence="9">2.7.1.165</ecNumber>
    </recommendedName>
</protein>
<reference evidence="12 13" key="2">
    <citation type="journal article" date="2009" name="Proc. Natl. Acad. Sci. U.S.A.">
        <title>On the chimeric nature, thermophilic origin, and phylogenetic placement of the Thermotogales.</title>
        <authorList>
            <person name="Zhaxybayeva O."/>
            <person name="Swithers K.S."/>
            <person name="Lapierre P."/>
            <person name="Fournier G.P."/>
            <person name="Bickhart D.M."/>
            <person name="DeBoy R.T."/>
            <person name="Nelson K.E."/>
            <person name="Nesbo C.L."/>
            <person name="Doolittle W.F."/>
            <person name="Gogarten J.P."/>
            <person name="Noll K.M."/>
        </authorList>
    </citation>
    <scope>NUCLEOTIDE SEQUENCE [LARGE SCALE GENOMIC DNA]</scope>
    <source>
        <strain evidence="13">ATCC BAA-488 / DSM 13995 / JCM 10881 / RKU-1</strain>
    </source>
</reference>
<evidence type="ECO:0000256" key="5">
    <source>
        <dbReference type="ARBA" id="ARBA00022741"/>
    </source>
</evidence>
<evidence type="ECO:0000259" key="10">
    <source>
        <dbReference type="Pfam" id="PF05161"/>
    </source>
</evidence>
<evidence type="ECO:0000259" key="11">
    <source>
        <dbReference type="Pfam" id="PF13660"/>
    </source>
</evidence>
<organism evidence="12 13">
    <name type="scientific">Thermotoga petrophila (strain ATCC BAA-488 / DSM 13995 / JCM 10881 / RKU-1)</name>
    <dbReference type="NCBI Taxonomy" id="390874"/>
    <lineage>
        <taxon>Bacteria</taxon>
        <taxon>Thermotogati</taxon>
        <taxon>Thermotogota</taxon>
        <taxon>Thermotogae</taxon>
        <taxon>Thermotogales</taxon>
        <taxon>Thermotogaceae</taxon>
        <taxon>Thermotoga</taxon>
    </lineage>
</organism>
<comment type="similarity">
    <text evidence="2">Belongs to the glycerate kinase type-1 family.</text>
</comment>
<dbReference type="EMBL" id="CP000702">
    <property type="protein sequence ID" value="ABQ47221.1"/>
    <property type="molecule type" value="Genomic_DNA"/>
</dbReference>
<dbReference type="HOGENOM" id="CLU_032279_1_1_0"/>
<dbReference type="InterPro" id="IPR039760">
    <property type="entry name" value="MOFRL_protein"/>
</dbReference>
<dbReference type="GO" id="GO:0005524">
    <property type="term" value="F:ATP binding"/>
    <property type="evidence" value="ECO:0007669"/>
    <property type="project" value="UniProtKB-KW"/>
</dbReference>
<name>A5ILZ8_THEP1</name>
<dbReference type="PANTHER" id="PTHR12227:SF0">
    <property type="entry name" value="GLYCERATE KINASE"/>
    <property type="match status" value="1"/>
</dbReference>
<comment type="subunit">
    <text evidence="3">Homodimer.</text>
</comment>
<evidence type="ECO:0000256" key="8">
    <source>
        <dbReference type="ARBA" id="ARBA00051351"/>
    </source>
</evidence>
<comment type="cofactor">
    <cofactor evidence="1">
        <name>Mg(2+)</name>
        <dbReference type="ChEBI" id="CHEBI:18420"/>
    </cofactor>
</comment>
<dbReference type="Gene3D" id="3.40.1480.10">
    <property type="entry name" value="MOFRL domain"/>
    <property type="match status" value="1"/>
</dbReference>
<dbReference type="Proteomes" id="UP000006558">
    <property type="component" value="Chromosome"/>
</dbReference>
<evidence type="ECO:0000256" key="1">
    <source>
        <dbReference type="ARBA" id="ARBA00001946"/>
    </source>
</evidence>
<keyword evidence="4 12" id="KW-0808">Transferase</keyword>
<dbReference type="InterPro" id="IPR025286">
    <property type="entry name" value="MOFRL_assoc_dom"/>
</dbReference>
<keyword evidence="6 12" id="KW-0418">Kinase</keyword>
<dbReference type="Pfam" id="PF05161">
    <property type="entry name" value="MOFRL"/>
    <property type="match status" value="1"/>
</dbReference>
<dbReference type="GO" id="GO:0008887">
    <property type="term" value="F:glycerate kinase activity"/>
    <property type="evidence" value="ECO:0007669"/>
    <property type="project" value="InterPro"/>
</dbReference>
<evidence type="ECO:0000256" key="6">
    <source>
        <dbReference type="ARBA" id="ARBA00022777"/>
    </source>
</evidence>
<dbReference type="STRING" id="390874.Tpet_1207"/>
<proteinExistence type="inferred from homology"/>
<dbReference type="GO" id="GO:0005737">
    <property type="term" value="C:cytoplasm"/>
    <property type="evidence" value="ECO:0007669"/>
    <property type="project" value="TreeGrafter"/>
</dbReference>
<feature type="domain" description="MOFRL-associated" evidence="11">
    <location>
        <begin position="12"/>
        <end position="231"/>
    </location>
</feature>
<dbReference type="GO" id="GO:0043798">
    <property type="term" value="F:glycerate 2-kinase activity"/>
    <property type="evidence" value="ECO:0007669"/>
    <property type="project" value="UniProtKB-EC"/>
</dbReference>
<evidence type="ECO:0000313" key="12">
    <source>
        <dbReference type="EMBL" id="ABQ47221.1"/>
    </source>
</evidence>
<dbReference type="EC" id="2.7.1.165" evidence="9"/>
<evidence type="ECO:0000256" key="2">
    <source>
        <dbReference type="ARBA" id="ARBA00006284"/>
    </source>
</evidence>
<dbReference type="PANTHER" id="PTHR12227">
    <property type="entry name" value="GLYCERATE KINASE"/>
    <property type="match status" value="1"/>
</dbReference>
<gene>
    <name evidence="12" type="ordered locus">Tpet_1207</name>
</gene>
<accession>A5ILZ8</accession>
<dbReference type="RefSeq" id="WP_011943725.1">
    <property type="nucleotide sequence ID" value="NC_009486.1"/>
</dbReference>
<dbReference type="eggNOG" id="COG2379">
    <property type="taxonomic scope" value="Bacteria"/>
</dbReference>
<dbReference type="SUPFAM" id="SSF82544">
    <property type="entry name" value="GckA/TtuD-like"/>
    <property type="match status" value="1"/>
</dbReference>
<evidence type="ECO:0000313" key="13">
    <source>
        <dbReference type="Proteomes" id="UP000006558"/>
    </source>
</evidence>
<feature type="domain" description="MOFRL" evidence="10">
    <location>
        <begin position="306"/>
        <end position="410"/>
    </location>
</feature>
<dbReference type="FunFam" id="3.40.1480.10:FF:000003">
    <property type="entry name" value="D-glycerate 2-kinase"/>
    <property type="match status" value="1"/>
</dbReference>
<evidence type="ECO:0000256" key="9">
    <source>
        <dbReference type="ARBA" id="ARBA00066758"/>
    </source>
</evidence>
<keyword evidence="7" id="KW-0067">ATP-binding</keyword>
<dbReference type="KEGG" id="tpt:Tpet_1207"/>
<evidence type="ECO:0000256" key="3">
    <source>
        <dbReference type="ARBA" id="ARBA00011738"/>
    </source>
</evidence>
<dbReference type="InterPro" id="IPR037035">
    <property type="entry name" value="GK-like_C_sf"/>
</dbReference>